<keyword evidence="2 6" id="KW-0238">DNA-binding</keyword>
<dbReference type="PANTHER" id="PTHR43537">
    <property type="entry name" value="TRANSCRIPTIONAL REGULATOR, GNTR FAMILY"/>
    <property type="match status" value="1"/>
</dbReference>
<gene>
    <name evidence="6" type="ORF">EV686_101587</name>
</gene>
<dbReference type="OrthoDB" id="9799812at2"/>
<evidence type="ECO:0000256" key="1">
    <source>
        <dbReference type="ARBA" id="ARBA00023015"/>
    </source>
</evidence>
<dbReference type="InterPro" id="IPR008920">
    <property type="entry name" value="TF_FadR/GntR_C"/>
</dbReference>
<feature type="domain" description="HTH gntR-type" evidence="5">
    <location>
        <begin position="10"/>
        <end position="77"/>
    </location>
</feature>
<dbReference type="GO" id="GO:0003677">
    <property type="term" value="F:DNA binding"/>
    <property type="evidence" value="ECO:0007669"/>
    <property type="project" value="UniProtKB-KW"/>
</dbReference>
<dbReference type="AlphaFoldDB" id="A0A4R3VH85"/>
<evidence type="ECO:0000313" key="7">
    <source>
        <dbReference type="Proteomes" id="UP000294692"/>
    </source>
</evidence>
<dbReference type="Proteomes" id="UP000294692">
    <property type="component" value="Unassembled WGS sequence"/>
</dbReference>
<dbReference type="SMART" id="SM00345">
    <property type="entry name" value="HTH_GNTR"/>
    <property type="match status" value="1"/>
</dbReference>
<keyword evidence="7" id="KW-1185">Reference proteome</keyword>
<dbReference type="SUPFAM" id="SSF46785">
    <property type="entry name" value="Winged helix' DNA-binding domain"/>
    <property type="match status" value="1"/>
</dbReference>
<protein>
    <submittedName>
        <fullName evidence="6">DNA-binding GntR family transcriptional regulator</fullName>
    </submittedName>
</protein>
<dbReference type="Gene3D" id="1.10.10.10">
    <property type="entry name" value="Winged helix-like DNA-binding domain superfamily/Winged helix DNA-binding domain"/>
    <property type="match status" value="1"/>
</dbReference>
<dbReference type="Pfam" id="PF07729">
    <property type="entry name" value="FCD"/>
    <property type="match status" value="1"/>
</dbReference>
<evidence type="ECO:0000256" key="4">
    <source>
        <dbReference type="SAM" id="MobiDB-lite"/>
    </source>
</evidence>
<name>A0A4R3VH85_9BURK</name>
<proteinExistence type="predicted"/>
<dbReference type="EMBL" id="SMBX01000001">
    <property type="protein sequence ID" value="TCV03124.1"/>
    <property type="molecule type" value="Genomic_DNA"/>
</dbReference>
<comment type="caution">
    <text evidence="6">The sequence shown here is derived from an EMBL/GenBank/DDBJ whole genome shotgun (WGS) entry which is preliminary data.</text>
</comment>
<organism evidence="6 7">
    <name type="scientific">Paracandidimonas soli</name>
    <dbReference type="NCBI Taxonomy" id="1917182"/>
    <lineage>
        <taxon>Bacteria</taxon>
        <taxon>Pseudomonadati</taxon>
        <taxon>Pseudomonadota</taxon>
        <taxon>Betaproteobacteria</taxon>
        <taxon>Burkholderiales</taxon>
        <taxon>Alcaligenaceae</taxon>
        <taxon>Paracandidimonas</taxon>
    </lineage>
</organism>
<dbReference type="PANTHER" id="PTHR43537:SF41">
    <property type="entry name" value="TRANSCRIPTIONAL REGULATORY PROTEIN"/>
    <property type="match status" value="1"/>
</dbReference>
<dbReference type="Gene3D" id="1.20.120.530">
    <property type="entry name" value="GntR ligand-binding domain-like"/>
    <property type="match status" value="1"/>
</dbReference>
<dbReference type="InterPro" id="IPR011711">
    <property type="entry name" value="GntR_C"/>
</dbReference>
<evidence type="ECO:0000256" key="3">
    <source>
        <dbReference type="ARBA" id="ARBA00023163"/>
    </source>
</evidence>
<dbReference type="RefSeq" id="WP_132473289.1">
    <property type="nucleotide sequence ID" value="NZ_JBHRVM010000001.1"/>
</dbReference>
<evidence type="ECO:0000259" key="5">
    <source>
        <dbReference type="PROSITE" id="PS50949"/>
    </source>
</evidence>
<dbReference type="SUPFAM" id="SSF48008">
    <property type="entry name" value="GntR ligand-binding domain-like"/>
    <property type="match status" value="1"/>
</dbReference>
<dbReference type="InterPro" id="IPR036390">
    <property type="entry name" value="WH_DNA-bd_sf"/>
</dbReference>
<sequence>MTETSAEPQPLTADNVTEQLRNLILNGALGVGVQLKQEFLAKQFGVSRIPVREALRRLQAEGLVTHAPHQGSMVASRSIEELLETLDIRIGLETRALVLAIPNMDNKVFKQAEEIMREYDASESPRDWAELNLAFHMCLYRPCDRPRLLKQIELLVRGIDVHLRAHQSYAAGRKSPQNEHRAILDACIARDKTLARELLEVHIEHTQMALLAEQERSKAPYQPIPGFAIRKARAETARSKLTSTAGPKDKDTDSARKSRRPRASIIQKTN</sequence>
<dbReference type="SMART" id="SM00895">
    <property type="entry name" value="FCD"/>
    <property type="match status" value="1"/>
</dbReference>
<dbReference type="CDD" id="cd07377">
    <property type="entry name" value="WHTH_GntR"/>
    <property type="match status" value="1"/>
</dbReference>
<keyword evidence="1" id="KW-0805">Transcription regulation</keyword>
<feature type="compositionally biased region" description="Basic and acidic residues" evidence="4">
    <location>
        <begin position="247"/>
        <end position="256"/>
    </location>
</feature>
<evidence type="ECO:0000313" key="6">
    <source>
        <dbReference type="EMBL" id="TCV03124.1"/>
    </source>
</evidence>
<keyword evidence="3" id="KW-0804">Transcription</keyword>
<reference evidence="6 7" key="1">
    <citation type="submission" date="2019-03" db="EMBL/GenBank/DDBJ databases">
        <title>Genomic Encyclopedia of Type Strains, Phase IV (KMG-IV): sequencing the most valuable type-strain genomes for metagenomic binning, comparative biology and taxonomic classification.</title>
        <authorList>
            <person name="Goeker M."/>
        </authorList>
    </citation>
    <scope>NUCLEOTIDE SEQUENCE [LARGE SCALE GENOMIC DNA]</scope>
    <source>
        <strain evidence="6 7">DSM 100048</strain>
    </source>
</reference>
<feature type="region of interest" description="Disordered" evidence="4">
    <location>
        <begin position="232"/>
        <end position="270"/>
    </location>
</feature>
<evidence type="ECO:0000256" key="2">
    <source>
        <dbReference type="ARBA" id="ARBA00023125"/>
    </source>
</evidence>
<dbReference type="Pfam" id="PF00392">
    <property type="entry name" value="GntR"/>
    <property type="match status" value="1"/>
</dbReference>
<accession>A0A4R3VH85</accession>
<dbReference type="InterPro" id="IPR000524">
    <property type="entry name" value="Tscrpt_reg_HTH_GntR"/>
</dbReference>
<dbReference type="InterPro" id="IPR036388">
    <property type="entry name" value="WH-like_DNA-bd_sf"/>
</dbReference>
<dbReference type="PROSITE" id="PS50949">
    <property type="entry name" value="HTH_GNTR"/>
    <property type="match status" value="1"/>
</dbReference>
<dbReference type="GO" id="GO:0003700">
    <property type="term" value="F:DNA-binding transcription factor activity"/>
    <property type="evidence" value="ECO:0007669"/>
    <property type="project" value="InterPro"/>
</dbReference>
<dbReference type="PRINTS" id="PR00035">
    <property type="entry name" value="HTHGNTR"/>
</dbReference>